<evidence type="ECO:0000313" key="13">
    <source>
        <dbReference type="EMBL" id="KAK2851982.1"/>
    </source>
</evidence>
<comment type="function">
    <text evidence="9">Essential fertilization factor required for male fertility. Part of a conserved trimeric sperm complex with the essential fertilization factors IZUMO1 and SPACA6 which bridges sperm and oocyte membranes during fertilization by binding to IZUMO1R/JUNO on the oocyte.</text>
</comment>
<evidence type="ECO:0000256" key="6">
    <source>
        <dbReference type="ARBA" id="ARBA00023136"/>
    </source>
</evidence>
<dbReference type="InterPro" id="IPR013783">
    <property type="entry name" value="Ig-like_fold"/>
</dbReference>
<keyword evidence="14" id="KW-1185">Reference proteome</keyword>
<name>A0AA88SZD1_CHASR</name>
<dbReference type="EMBL" id="JAUPFM010000005">
    <property type="protein sequence ID" value="KAK2851982.1"/>
    <property type="molecule type" value="Genomic_DNA"/>
</dbReference>
<keyword evidence="8" id="KW-0393">Immunoglobulin domain</keyword>
<dbReference type="InterPro" id="IPR039293">
    <property type="entry name" value="TMEM81"/>
</dbReference>
<evidence type="ECO:0000256" key="8">
    <source>
        <dbReference type="ARBA" id="ARBA00023319"/>
    </source>
</evidence>
<evidence type="ECO:0000259" key="12">
    <source>
        <dbReference type="PROSITE" id="PS50835"/>
    </source>
</evidence>
<evidence type="ECO:0000256" key="11">
    <source>
        <dbReference type="SAM" id="Phobius"/>
    </source>
</evidence>
<evidence type="ECO:0000256" key="5">
    <source>
        <dbReference type="ARBA" id="ARBA00022989"/>
    </source>
</evidence>
<comment type="caution">
    <text evidence="13">The sequence shown here is derived from an EMBL/GenBank/DDBJ whole genome shotgun (WGS) entry which is preliminary data.</text>
</comment>
<keyword evidence="3 11" id="KW-0812">Transmembrane</keyword>
<dbReference type="PROSITE" id="PS50835">
    <property type="entry name" value="IG_LIKE"/>
    <property type="match status" value="1"/>
</dbReference>
<dbReference type="AlphaFoldDB" id="A0AA88SZD1"/>
<keyword evidence="5 11" id="KW-1133">Transmembrane helix</keyword>
<keyword evidence="6 11" id="KW-0472">Membrane</keyword>
<feature type="transmembrane region" description="Helical" evidence="11">
    <location>
        <begin position="125"/>
        <end position="152"/>
    </location>
</feature>
<evidence type="ECO:0000256" key="3">
    <source>
        <dbReference type="ARBA" id="ARBA00022692"/>
    </source>
</evidence>
<dbReference type="Proteomes" id="UP001187415">
    <property type="component" value="Unassembled WGS sequence"/>
</dbReference>
<accession>A0AA88SZD1</accession>
<organism evidence="13 14">
    <name type="scientific">Channa striata</name>
    <name type="common">Snakehead murrel</name>
    <name type="synonym">Ophicephalus striatus</name>
    <dbReference type="NCBI Taxonomy" id="64152"/>
    <lineage>
        <taxon>Eukaryota</taxon>
        <taxon>Metazoa</taxon>
        <taxon>Chordata</taxon>
        <taxon>Craniata</taxon>
        <taxon>Vertebrata</taxon>
        <taxon>Euteleostomi</taxon>
        <taxon>Actinopterygii</taxon>
        <taxon>Neopterygii</taxon>
        <taxon>Teleostei</taxon>
        <taxon>Neoteleostei</taxon>
        <taxon>Acanthomorphata</taxon>
        <taxon>Anabantaria</taxon>
        <taxon>Anabantiformes</taxon>
        <taxon>Channoidei</taxon>
        <taxon>Channidae</taxon>
        <taxon>Channa</taxon>
    </lineage>
</organism>
<evidence type="ECO:0000313" key="14">
    <source>
        <dbReference type="Proteomes" id="UP001187415"/>
    </source>
</evidence>
<evidence type="ECO:0000256" key="2">
    <source>
        <dbReference type="ARBA" id="ARBA00022475"/>
    </source>
</evidence>
<feature type="domain" description="Ig-like" evidence="12">
    <location>
        <begin position="1"/>
        <end position="81"/>
    </location>
</feature>
<dbReference type="SUPFAM" id="SSF48726">
    <property type="entry name" value="Immunoglobulin"/>
    <property type="match status" value="1"/>
</dbReference>
<evidence type="ECO:0000256" key="10">
    <source>
        <dbReference type="ARBA" id="ARBA00050022"/>
    </source>
</evidence>
<dbReference type="PANTHER" id="PTHR35670">
    <property type="entry name" value="TRANSMEMBRANE PROTEIN 81"/>
    <property type="match status" value="1"/>
</dbReference>
<evidence type="ECO:0000256" key="9">
    <source>
        <dbReference type="ARBA" id="ARBA00049937"/>
    </source>
</evidence>
<evidence type="ECO:0000256" key="7">
    <source>
        <dbReference type="ARBA" id="ARBA00023157"/>
    </source>
</evidence>
<sequence length="163" mass="18935">MTVTSGQRVEIDCLAEVIETMGKLSWRVTWRHVKGVISSDNSLFVRWKAPHLDRVIFDPIAEKDAGTYQCDVQDVNFRRVKIIYWGIRVLPQEFLNLDYDSALAQWQSRDQQNQTVSEPLKESKAVLFMVLMSLTLASCTTGLLLLVIYCSVKRRKRRHFDKQ</sequence>
<evidence type="ECO:0000256" key="4">
    <source>
        <dbReference type="ARBA" id="ARBA00022729"/>
    </source>
</evidence>
<dbReference type="PANTHER" id="PTHR35670:SF1">
    <property type="entry name" value="TRANSMEMBRANE PROTEIN 81"/>
    <property type="match status" value="1"/>
</dbReference>
<dbReference type="InterPro" id="IPR007110">
    <property type="entry name" value="Ig-like_dom"/>
</dbReference>
<keyword evidence="2" id="KW-1003">Cell membrane</keyword>
<keyword evidence="7" id="KW-1015">Disulfide bond</keyword>
<evidence type="ECO:0000256" key="1">
    <source>
        <dbReference type="ARBA" id="ARBA00004251"/>
    </source>
</evidence>
<proteinExistence type="predicted"/>
<comment type="subcellular location">
    <subcellularLocation>
        <location evidence="1">Cell membrane</location>
        <topology evidence="1">Single-pass type I membrane protein</topology>
    </subcellularLocation>
</comment>
<dbReference type="GO" id="GO:0005886">
    <property type="term" value="C:plasma membrane"/>
    <property type="evidence" value="ECO:0007669"/>
    <property type="project" value="UniProtKB-SubCell"/>
</dbReference>
<dbReference type="Gene3D" id="2.60.40.10">
    <property type="entry name" value="Immunoglobulins"/>
    <property type="match status" value="1"/>
</dbReference>
<keyword evidence="4" id="KW-0732">Signal</keyword>
<reference evidence="13" key="1">
    <citation type="submission" date="2023-07" db="EMBL/GenBank/DDBJ databases">
        <title>Chromosome-level Genome Assembly of Striped Snakehead (Channa striata).</title>
        <authorList>
            <person name="Liu H."/>
        </authorList>
    </citation>
    <scope>NUCLEOTIDE SEQUENCE</scope>
    <source>
        <strain evidence="13">Gz</strain>
        <tissue evidence="13">Muscle</tissue>
    </source>
</reference>
<gene>
    <name evidence="13" type="ORF">Q5P01_008258</name>
</gene>
<dbReference type="InterPro" id="IPR036179">
    <property type="entry name" value="Ig-like_dom_sf"/>
</dbReference>
<protein>
    <recommendedName>
        <fullName evidence="10">Transmembrane protein 81</fullName>
    </recommendedName>
</protein>